<gene>
    <name evidence="1" type="ORF">SSLN_LOCUS19328</name>
</gene>
<dbReference type="WBParaSite" id="SSLN_0002005501-mRNA-1">
    <property type="protein sequence ID" value="SSLN_0002005501-mRNA-1"/>
    <property type="gene ID" value="SSLN_0002005501"/>
</dbReference>
<keyword evidence="2" id="KW-1185">Reference proteome</keyword>
<dbReference type="EMBL" id="UYSU01047068">
    <property type="protein sequence ID" value="VDM05714.1"/>
    <property type="molecule type" value="Genomic_DNA"/>
</dbReference>
<name>A0A183TS80_SCHSO</name>
<organism evidence="3">
    <name type="scientific">Schistocephalus solidus</name>
    <name type="common">Tapeworm</name>
    <dbReference type="NCBI Taxonomy" id="70667"/>
    <lineage>
        <taxon>Eukaryota</taxon>
        <taxon>Metazoa</taxon>
        <taxon>Spiralia</taxon>
        <taxon>Lophotrochozoa</taxon>
        <taxon>Platyhelminthes</taxon>
        <taxon>Cestoda</taxon>
        <taxon>Eucestoda</taxon>
        <taxon>Diphyllobothriidea</taxon>
        <taxon>Diphyllobothriidae</taxon>
        <taxon>Schistocephalus</taxon>
    </lineage>
</organism>
<evidence type="ECO:0000313" key="1">
    <source>
        <dbReference type="EMBL" id="VDM05714.1"/>
    </source>
</evidence>
<reference evidence="1 2" key="2">
    <citation type="submission" date="2018-11" db="EMBL/GenBank/DDBJ databases">
        <authorList>
            <consortium name="Pathogen Informatics"/>
        </authorList>
    </citation>
    <scope>NUCLEOTIDE SEQUENCE [LARGE SCALE GENOMIC DNA]</scope>
    <source>
        <strain evidence="1 2">NST_G2</strain>
    </source>
</reference>
<evidence type="ECO:0000313" key="3">
    <source>
        <dbReference type="WBParaSite" id="SSLN_0002005501-mRNA-1"/>
    </source>
</evidence>
<reference evidence="3" key="1">
    <citation type="submission" date="2016-06" db="UniProtKB">
        <authorList>
            <consortium name="WormBaseParasite"/>
        </authorList>
    </citation>
    <scope>IDENTIFICATION</scope>
</reference>
<sequence length="117" mass="12658">MCVLCGVADWWTESQAAMAPSLCGLYGTPTPRDPSQVWWYTQGWLRPHQPPAPSLISGLLACVVRPGSVGREGNSAVAAAQGYFYLKLINVHVTVPAPPGLEHTVELVKINGRTFIE</sequence>
<evidence type="ECO:0000313" key="2">
    <source>
        <dbReference type="Proteomes" id="UP000275846"/>
    </source>
</evidence>
<dbReference type="AlphaFoldDB" id="A0A183TS80"/>
<proteinExistence type="predicted"/>
<dbReference type="Proteomes" id="UP000275846">
    <property type="component" value="Unassembled WGS sequence"/>
</dbReference>
<accession>A0A183TS80</accession>
<protein>
    <submittedName>
        <fullName evidence="3">Secreted protein</fullName>
    </submittedName>
</protein>